<evidence type="ECO:0000256" key="7">
    <source>
        <dbReference type="ARBA" id="ARBA00023242"/>
    </source>
</evidence>
<feature type="region of interest" description="Disordered" evidence="8">
    <location>
        <begin position="1"/>
        <end position="120"/>
    </location>
</feature>
<reference evidence="9 10" key="1">
    <citation type="submission" date="2015-08" db="EMBL/GenBank/DDBJ databases">
        <title>Ancestral chromatin configuration constrains chromatin evolution on differentiating sex chromosomes in Drosophila.</title>
        <authorList>
            <person name="Zhou Q."/>
            <person name="Bachtrog D."/>
        </authorList>
    </citation>
    <scope>NUCLEOTIDE SEQUENCE [LARGE SCALE GENOMIC DNA]</scope>
    <source>
        <tissue evidence="9">Whole larvae</tissue>
    </source>
</reference>
<dbReference type="EMBL" id="CP012528">
    <property type="protein sequence ID" value="ALC49018.1"/>
    <property type="molecule type" value="Genomic_DNA"/>
</dbReference>
<dbReference type="STRING" id="30019.A0A0M5J142"/>
<keyword evidence="10" id="KW-1185">Reference proteome</keyword>
<feature type="region of interest" description="Disordered" evidence="8">
    <location>
        <begin position="433"/>
        <end position="472"/>
    </location>
</feature>
<dbReference type="GO" id="GO:0023041">
    <property type="term" value="P:neuronal signal transduction"/>
    <property type="evidence" value="ECO:0007669"/>
    <property type="project" value="InterPro"/>
</dbReference>
<evidence type="ECO:0000256" key="5">
    <source>
        <dbReference type="ARBA" id="ARBA00022989"/>
    </source>
</evidence>
<feature type="compositionally biased region" description="Polar residues" evidence="8">
    <location>
        <begin position="789"/>
        <end position="807"/>
    </location>
</feature>
<dbReference type="OMA" id="YACFLQH"/>
<evidence type="ECO:0000313" key="9">
    <source>
        <dbReference type="EMBL" id="ALC49018.1"/>
    </source>
</evidence>
<evidence type="ECO:0000256" key="4">
    <source>
        <dbReference type="ARBA" id="ARBA00022824"/>
    </source>
</evidence>
<evidence type="ECO:0000256" key="2">
    <source>
        <dbReference type="ARBA" id="ARBA00004269"/>
    </source>
</evidence>
<feature type="region of interest" description="Disordered" evidence="8">
    <location>
        <begin position="1161"/>
        <end position="1184"/>
    </location>
</feature>
<feature type="compositionally biased region" description="Low complexity" evidence="8">
    <location>
        <begin position="434"/>
        <end position="451"/>
    </location>
</feature>
<feature type="compositionally biased region" description="Polar residues" evidence="8">
    <location>
        <begin position="452"/>
        <end position="461"/>
    </location>
</feature>
<feature type="compositionally biased region" description="Acidic residues" evidence="8">
    <location>
        <begin position="375"/>
        <end position="386"/>
    </location>
</feature>
<feature type="compositionally biased region" description="Low complexity" evidence="8">
    <location>
        <begin position="817"/>
        <end position="834"/>
    </location>
</feature>
<feature type="compositionally biased region" description="Basic residues" evidence="8">
    <location>
        <begin position="287"/>
        <end position="296"/>
    </location>
</feature>
<evidence type="ECO:0000256" key="6">
    <source>
        <dbReference type="ARBA" id="ARBA00023136"/>
    </source>
</evidence>
<feature type="compositionally biased region" description="Basic and acidic residues" evidence="8">
    <location>
        <begin position="679"/>
        <end position="692"/>
    </location>
</feature>
<organism evidence="9 10">
    <name type="scientific">Drosophila busckii</name>
    <name type="common">Fruit fly</name>
    <dbReference type="NCBI Taxonomy" id="30019"/>
    <lineage>
        <taxon>Eukaryota</taxon>
        <taxon>Metazoa</taxon>
        <taxon>Ecdysozoa</taxon>
        <taxon>Arthropoda</taxon>
        <taxon>Hexapoda</taxon>
        <taxon>Insecta</taxon>
        <taxon>Pterygota</taxon>
        <taxon>Neoptera</taxon>
        <taxon>Endopterygota</taxon>
        <taxon>Diptera</taxon>
        <taxon>Brachycera</taxon>
        <taxon>Muscomorpha</taxon>
        <taxon>Ephydroidea</taxon>
        <taxon>Drosophilidae</taxon>
        <taxon>Drosophila</taxon>
    </lineage>
</organism>
<feature type="compositionally biased region" description="Low complexity" evidence="8">
    <location>
        <begin position="245"/>
        <end position="254"/>
    </location>
</feature>
<feature type="compositionally biased region" description="Low complexity" evidence="8">
    <location>
        <begin position="63"/>
        <end position="87"/>
    </location>
</feature>
<feature type="compositionally biased region" description="Polar residues" evidence="8">
    <location>
        <begin position="148"/>
        <end position="163"/>
    </location>
</feature>
<dbReference type="InterPro" id="IPR019130">
    <property type="entry name" value="Macoilin"/>
</dbReference>
<dbReference type="OrthoDB" id="6517071at2759"/>
<feature type="region of interest" description="Disordered" evidence="8">
    <location>
        <begin position="658"/>
        <end position="754"/>
    </location>
</feature>
<feature type="region of interest" description="Disordered" evidence="8">
    <location>
        <begin position="146"/>
        <end position="175"/>
    </location>
</feature>
<evidence type="ECO:0000256" key="1">
    <source>
        <dbReference type="ARBA" id="ARBA00004232"/>
    </source>
</evidence>
<dbReference type="PANTHER" id="PTHR13289">
    <property type="entry name" value="PROTEIN PHOSPHATASE 1-BINDING PROTEIN BIFOCAL"/>
    <property type="match status" value="1"/>
</dbReference>
<dbReference type="PANTHER" id="PTHR13289:SF3">
    <property type="entry name" value="BIFOCAL, ISOFORM F"/>
    <property type="match status" value="1"/>
</dbReference>
<dbReference type="GO" id="GO:0008017">
    <property type="term" value="F:microtubule binding"/>
    <property type="evidence" value="ECO:0007669"/>
    <property type="project" value="TreeGrafter"/>
</dbReference>
<feature type="compositionally biased region" description="Basic and acidic residues" evidence="8">
    <location>
        <begin position="658"/>
        <end position="670"/>
    </location>
</feature>
<feature type="compositionally biased region" description="Basic and acidic residues" evidence="8">
    <location>
        <begin position="166"/>
        <end position="175"/>
    </location>
</feature>
<accession>A0A0M5J142</accession>
<feature type="region of interest" description="Disordered" evidence="8">
    <location>
        <begin position="542"/>
        <end position="565"/>
    </location>
</feature>
<feature type="compositionally biased region" description="Low complexity" evidence="8">
    <location>
        <begin position="355"/>
        <end position="368"/>
    </location>
</feature>
<evidence type="ECO:0000313" key="10">
    <source>
        <dbReference type="Proteomes" id="UP000494163"/>
    </source>
</evidence>
<sequence>MEQKKRPSLQITADAGSVAGAESSVPGLSPATTPQGASAGFLPDMPQWKKDLIQRRKTNVARTNAAAGSPTTSSSSSALTADSSFAALTEPAGHHTLPATATTTTTTNTETALAQSTQGKDLNAAFSTETAASAAAATVAGNAPIPKQRSSLFNTRSQSTTIVGHSHSDDGERDRDVGAAAVETATTATATTSSSSANQLQTKCKLGQSGAETAAISPLNFNNSGFNNKAKISDKLQSNKFIKNQQEQQQQQQQLERQTTASPTKVAVKATMVAMQEMKKTTTQNGQHRHHHHRQHQQQLALKNGGESDVEANVAAMQTQLVDADHSEDLSYGPGIVSKLRCRYLSLALRCESQQQSQKQRLQRSTSLNTLLDRNDDDDDEDEEEQQQQQQQQQQLITTQSSVVNTRNQVVPPPILSAKPQLIAGYNKNASIVQQQQRQQQQQSQQQQQQSKPEQGSNGTARSRHFKRGNEVMKRARSVEALLCEKSPWNTQRASYQAATVSSSSNMVTSPTAASAAACNIGSPTCVTIEDKIHNARERLHGGIDTAPPKRLTSIIDDTERPPPDLVKQTLKMFEASANRRPRAAQRNNGVGGVASKVASYKSIIKEQQPTSTGGISSSSSSSVSKVAGFAASTPKQRPGSASAVVPDIIPRQLDSSTHEAINDQQQKNDVDDDDGGDKDDGGVDAHADAGKNNKNNDNGNASGAGDSNIDDENVDDSDVDDDNNDSDGDSDSNSNSDVVCIGDNMGAAGDKQTSSFSSEASATTAAAAAGGAAALAQRSFSNNSNSNYKKLSQRIDSNESGTQTAKQIGVIRPLLSSSSSNNASSSNQTSSGSCQPLTIREIEKNRINEMKKSTALAADAAAAAAAGLTSLDTVINTKGASETDAAASGSGSDLASGSGISPIWPLRKRRQHPGSSGMVTAGGHLVGSSGDHNTSMVFNFSKSTKEVPDYIESDVVIYRRKRELPKPNEPGFVLLGDLTVETSTDMDYDDYSMCPPSPCDVEFENANIVIDGKSSIRQKSKDSSFRVQFNDTLTSTFEYPSEASQIVDDPPYADPYGNVNKHHQLLYEEQLMQQQKQHLQQQQQHHHVTSDEIIELPTATASSSSGTTAASTSTSTNKASATSAMLGNLPLGSTALGFYTPVKASPMDSLFQLGVTRYTTPDSSNSNSNSNSSNGSPAGAAASNGGSFNGSVLGISDGLIRKPGKDVIDGGDAADYLKPAAGIVYSEGAQKTDLLY</sequence>
<feature type="compositionally biased region" description="Low complexity" evidence="8">
    <location>
        <begin position="883"/>
        <end position="902"/>
    </location>
</feature>
<proteinExistence type="predicted"/>
<feature type="compositionally biased region" description="Low complexity" evidence="8">
    <location>
        <begin position="96"/>
        <end position="117"/>
    </location>
</feature>
<protein>
    <submittedName>
        <fullName evidence="9">Bif</fullName>
    </submittedName>
</protein>
<feature type="compositionally biased region" description="Acidic residues" evidence="8">
    <location>
        <begin position="709"/>
        <end position="731"/>
    </location>
</feature>
<feature type="region of interest" description="Disordered" evidence="8">
    <location>
        <begin position="1099"/>
        <end position="1119"/>
    </location>
</feature>
<keyword evidence="6" id="KW-0472">Membrane</keyword>
<dbReference type="GO" id="GO:0006935">
    <property type="term" value="P:chemotaxis"/>
    <property type="evidence" value="ECO:0007669"/>
    <property type="project" value="TreeGrafter"/>
</dbReference>
<evidence type="ECO:0000256" key="8">
    <source>
        <dbReference type="SAM" id="MobiDB-lite"/>
    </source>
</evidence>
<feature type="region of interest" description="Disordered" evidence="8">
    <location>
        <begin position="243"/>
        <end position="264"/>
    </location>
</feature>
<evidence type="ECO:0000256" key="3">
    <source>
        <dbReference type="ARBA" id="ARBA00022692"/>
    </source>
</evidence>
<keyword evidence="4" id="KW-0256">Endoplasmic reticulum</keyword>
<feature type="region of interest" description="Disordered" evidence="8">
    <location>
        <begin position="883"/>
        <end position="928"/>
    </location>
</feature>
<gene>
    <name evidence="9" type="ORF">Dbus_chrXg874</name>
</gene>
<name>A0A0M5J142_DROBS</name>
<feature type="region of interest" description="Disordered" evidence="8">
    <location>
        <begin position="783"/>
        <end position="838"/>
    </location>
</feature>
<comment type="subcellular location">
    <subcellularLocation>
        <location evidence="1">Nucleus membrane</location>
        <topology evidence="1">Multi-pass membrane protein</topology>
    </subcellularLocation>
    <subcellularLocation>
        <location evidence="2">Rough endoplasmic reticulum membrane</location>
        <topology evidence="2">Multi-pass membrane protein</topology>
    </subcellularLocation>
</comment>
<keyword evidence="3" id="KW-0812">Transmembrane</keyword>
<dbReference type="Proteomes" id="UP000494163">
    <property type="component" value="Chromosome X"/>
</dbReference>
<keyword evidence="5" id="KW-1133">Transmembrane helix</keyword>
<dbReference type="GO" id="GO:0031965">
    <property type="term" value="C:nuclear membrane"/>
    <property type="evidence" value="ECO:0007669"/>
    <property type="project" value="UniProtKB-SubCell"/>
</dbReference>
<feature type="region of interest" description="Disordered" evidence="8">
    <location>
        <begin position="355"/>
        <end position="399"/>
    </location>
</feature>
<feature type="compositionally biased region" description="Low complexity" evidence="8">
    <location>
        <begin position="693"/>
        <end position="708"/>
    </location>
</feature>
<dbReference type="GO" id="GO:0030867">
    <property type="term" value="C:rough endoplasmic reticulum membrane"/>
    <property type="evidence" value="ECO:0007669"/>
    <property type="project" value="UniProtKB-SubCell"/>
</dbReference>
<feature type="compositionally biased region" description="Low complexity" evidence="8">
    <location>
        <begin position="1164"/>
        <end position="1184"/>
    </location>
</feature>
<dbReference type="AlphaFoldDB" id="A0A0M5J142"/>
<feature type="region of interest" description="Disordered" evidence="8">
    <location>
        <begin position="281"/>
        <end position="305"/>
    </location>
</feature>
<keyword evidence="7" id="KW-0539">Nucleus</keyword>